<proteinExistence type="predicted"/>
<accession>A0ABY4EDD1</accession>
<dbReference type="PIRSF" id="PIRSF000714">
    <property type="entry name" value="HIT"/>
    <property type="match status" value="1"/>
</dbReference>
<dbReference type="SUPFAM" id="SSF54197">
    <property type="entry name" value="HIT-like"/>
    <property type="match status" value="1"/>
</dbReference>
<organism evidence="3 4">
    <name type="scientific">Vitreoscilla stercoraria</name>
    <dbReference type="NCBI Taxonomy" id="61"/>
    <lineage>
        <taxon>Bacteria</taxon>
        <taxon>Pseudomonadati</taxon>
        <taxon>Pseudomonadota</taxon>
        <taxon>Betaproteobacteria</taxon>
        <taxon>Neisseriales</taxon>
        <taxon>Neisseriaceae</taxon>
        <taxon>Vitreoscilla</taxon>
    </lineage>
</organism>
<reference evidence="3" key="2">
    <citation type="journal article" date="2022" name="Res Sq">
        <title>Evolution of multicellular longitudinally dividing oral cavity symbionts (Neisseriaceae).</title>
        <authorList>
            <person name="Nyongesa S."/>
            <person name="Weber P."/>
            <person name="Bernet E."/>
            <person name="Pullido F."/>
            <person name="Nieckarz M."/>
            <person name="Delaby M."/>
            <person name="Nieves C."/>
            <person name="Viehboeck T."/>
            <person name="Krause N."/>
            <person name="Rivera-Millot A."/>
            <person name="Nakamura A."/>
            <person name="Vischer N."/>
            <person name="VanNieuwenhze M."/>
            <person name="Brun Y."/>
            <person name="Cava F."/>
            <person name="Bulgheresi S."/>
            <person name="Veyrier F."/>
        </authorList>
    </citation>
    <scope>NUCLEOTIDE SEQUENCE</scope>
    <source>
        <strain evidence="3">SAG 1488-6</strain>
    </source>
</reference>
<dbReference type="InterPro" id="IPR011146">
    <property type="entry name" value="HIT-like"/>
</dbReference>
<name>A0ABY4EDD1_VITST</name>
<sequence length="134" mass="15799">MAKCPLCQTQGETILYQDEMVRVILVTDQVLTPAYCRVIWQDHVAEMTDLTESQRQYLMHVVYQVETIMRDIFNPIKINLASFGTMVPHQHWHVIARFEDDAYYPDSIWSSPRHHHVPKLPDNWRLHLTEALNA</sequence>
<dbReference type="RefSeq" id="WP_019957564.1">
    <property type="nucleotide sequence ID" value="NZ_CP091512.1"/>
</dbReference>
<keyword evidence="4" id="KW-1185">Reference proteome</keyword>
<evidence type="ECO:0000259" key="2">
    <source>
        <dbReference type="PROSITE" id="PS51084"/>
    </source>
</evidence>
<evidence type="ECO:0000256" key="1">
    <source>
        <dbReference type="PROSITE-ProRule" id="PRU00464"/>
    </source>
</evidence>
<dbReference type="InterPro" id="IPR036265">
    <property type="entry name" value="HIT-like_sf"/>
</dbReference>
<gene>
    <name evidence="3" type="ORF">LVJ81_04140</name>
</gene>
<dbReference type="PROSITE" id="PS51084">
    <property type="entry name" value="HIT_2"/>
    <property type="match status" value="1"/>
</dbReference>
<dbReference type="Gene3D" id="3.30.428.10">
    <property type="entry name" value="HIT-like"/>
    <property type="match status" value="1"/>
</dbReference>
<feature type="short sequence motif" description="Histidine triad motif" evidence="1">
    <location>
        <begin position="89"/>
        <end position="93"/>
    </location>
</feature>
<evidence type="ECO:0000313" key="4">
    <source>
        <dbReference type="Proteomes" id="UP000832034"/>
    </source>
</evidence>
<reference evidence="3" key="1">
    <citation type="submission" date="2021-12" db="EMBL/GenBank/DDBJ databases">
        <authorList>
            <person name="Veyrier F.J."/>
        </authorList>
    </citation>
    <scope>NUCLEOTIDE SEQUENCE</scope>
    <source>
        <strain evidence="3">SAG 1488-6</strain>
    </source>
</reference>
<dbReference type="EMBL" id="CP091512">
    <property type="protein sequence ID" value="UOO93229.1"/>
    <property type="molecule type" value="Genomic_DNA"/>
</dbReference>
<dbReference type="InterPro" id="IPR026026">
    <property type="entry name" value="HIT_Hint"/>
</dbReference>
<evidence type="ECO:0000313" key="3">
    <source>
        <dbReference type="EMBL" id="UOO93229.1"/>
    </source>
</evidence>
<protein>
    <submittedName>
        <fullName evidence="3">HIT domain-containing protein</fullName>
    </submittedName>
</protein>
<dbReference type="Pfam" id="PF01230">
    <property type="entry name" value="HIT"/>
    <property type="match status" value="1"/>
</dbReference>
<feature type="domain" description="HIT" evidence="2">
    <location>
        <begin position="2"/>
        <end position="104"/>
    </location>
</feature>
<dbReference type="Proteomes" id="UP000832034">
    <property type="component" value="Chromosome"/>
</dbReference>